<feature type="compositionally biased region" description="Basic and acidic residues" evidence="1">
    <location>
        <begin position="1"/>
        <end position="21"/>
    </location>
</feature>
<name>A0AAN8J725_PATCE</name>
<proteinExistence type="predicted"/>
<dbReference type="SUPFAM" id="SSF56672">
    <property type="entry name" value="DNA/RNA polymerases"/>
    <property type="match status" value="1"/>
</dbReference>
<dbReference type="InterPro" id="IPR021109">
    <property type="entry name" value="Peptidase_aspartic_dom_sf"/>
</dbReference>
<keyword evidence="3" id="KW-1185">Reference proteome</keyword>
<accession>A0AAN8J725</accession>
<evidence type="ECO:0000313" key="2">
    <source>
        <dbReference type="EMBL" id="KAK6171647.1"/>
    </source>
</evidence>
<dbReference type="EMBL" id="JAZGQO010000013">
    <property type="protein sequence ID" value="KAK6171647.1"/>
    <property type="molecule type" value="Genomic_DNA"/>
</dbReference>
<dbReference type="PANTHER" id="PTHR37984">
    <property type="entry name" value="PROTEIN CBG26694"/>
    <property type="match status" value="1"/>
</dbReference>
<gene>
    <name evidence="2" type="ORF">SNE40_018092</name>
</gene>
<dbReference type="Gene3D" id="3.10.10.10">
    <property type="entry name" value="HIV Type 1 Reverse Transcriptase, subunit A, domain 1"/>
    <property type="match status" value="1"/>
</dbReference>
<dbReference type="AlphaFoldDB" id="A0AAN8J725"/>
<dbReference type="InterPro" id="IPR043502">
    <property type="entry name" value="DNA/RNA_pol_sf"/>
</dbReference>
<feature type="region of interest" description="Disordered" evidence="1">
    <location>
        <begin position="1"/>
        <end position="31"/>
    </location>
</feature>
<organism evidence="2 3">
    <name type="scientific">Patella caerulea</name>
    <name type="common">Rayed Mediterranean limpet</name>
    <dbReference type="NCBI Taxonomy" id="87958"/>
    <lineage>
        <taxon>Eukaryota</taxon>
        <taxon>Metazoa</taxon>
        <taxon>Spiralia</taxon>
        <taxon>Lophotrochozoa</taxon>
        <taxon>Mollusca</taxon>
        <taxon>Gastropoda</taxon>
        <taxon>Patellogastropoda</taxon>
        <taxon>Patelloidea</taxon>
        <taxon>Patellidae</taxon>
        <taxon>Patella</taxon>
    </lineage>
</organism>
<dbReference type="PANTHER" id="PTHR37984:SF11">
    <property type="entry name" value="INTEGRASE CATALYTIC DOMAIN-CONTAINING PROTEIN"/>
    <property type="match status" value="1"/>
</dbReference>
<protein>
    <submittedName>
        <fullName evidence="2">Uncharacterized protein</fullName>
    </submittedName>
</protein>
<evidence type="ECO:0000256" key="1">
    <source>
        <dbReference type="SAM" id="MobiDB-lite"/>
    </source>
</evidence>
<comment type="caution">
    <text evidence="2">The sequence shown here is derived from an EMBL/GenBank/DDBJ whole genome shotgun (WGS) entry which is preliminary data.</text>
</comment>
<dbReference type="Proteomes" id="UP001347796">
    <property type="component" value="Unassembled WGS sequence"/>
</dbReference>
<dbReference type="Gene3D" id="2.40.70.10">
    <property type="entry name" value="Acid Proteases"/>
    <property type="match status" value="1"/>
</dbReference>
<dbReference type="SUPFAM" id="SSF50630">
    <property type="entry name" value="Acid proteases"/>
    <property type="match status" value="1"/>
</dbReference>
<reference evidence="2 3" key="1">
    <citation type="submission" date="2024-01" db="EMBL/GenBank/DDBJ databases">
        <title>The genome of the rayed Mediterranean limpet Patella caerulea (Linnaeus, 1758).</title>
        <authorList>
            <person name="Anh-Thu Weber A."/>
            <person name="Halstead-Nussloch G."/>
        </authorList>
    </citation>
    <scope>NUCLEOTIDE SEQUENCE [LARGE SCALE GENOMIC DNA]</scope>
    <source>
        <strain evidence="2">AATW-2023a</strain>
        <tissue evidence="2">Whole specimen</tissue>
    </source>
</reference>
<evidence type="ECO:0000313" key="3">
    <source>
        <dbReference type="Proteomes" id="UP001347796"/>
    </source>
</evidence>
<sequence>MSRNNRERRATDTRRVERVNEESDEEEYEEKNRFYDDNDRPGEIFRIYSLGKRVNQSKITIKLNGVSQEFTIDSGSSADVLDRDSWNELKRIGKIKGIRWNSELPNTNLFAYGIEEPLKVLGKFYANVTFQDTLLENVSFIVLDGKGDPLLGKDTAIKLGVLRIGNINFNSKTDTEKSNNYYVNKYPDLFEGVGKLKDFKLKIAVDKDVTPLAQPVRRVPYQLRGQVEQKLKELKKLDIIERVNGPSSWISPVVVSPKKNSDIRLRRHEKSQ</sequence>
<dbReference type="InterPro" id="IPR050951">
    <property type="entry name" value="Retrovirus_Pol_polyprotein"/>
</dbReference>